<sequence length="30" mass="2854">MTGAAVASPGGEATGGPRASYDSSASFCFT</sequence>
<evidence type="ECO:0000256" key="1">
    <source>
        <dbReference type="SAM" id="MobiDB-lite"/>
    </source>
</evidence>
<proteinExistence type="predicted"/>
<protein>
    <submittedName>
        <fullName evidence="2">Uncharacterized protein</fullName>
    </submittedName>
</protein>
<feature type="region of interest" description="Disordered" evidence="1">
    <location>
        <begin position="1"/>
        <end position="30"/>
    </location>
</feature>
<reference evidence="2 3" key="1">
    <citation type="submission" date="2020-07" db="EMBL/GenBank/DDBJ databases">
        <title>Sequencing the genomes of 1000 actinobacteria strains.</title>
        <authorList>
            <person name="Klenk H.-P."/>
        </authorList>
    </citation>
    <scope>NUCLEOTIDE SEQUENCE [LARGE SCALE GENOMIC DNA]</scope>
    <source>
        <strain evidence="2 3">DSM 45278</strain>
    </source>
</reference>
<evidence type="ECO:0000313" key="2">
    <source>
        <dbReference type="EMBL" id="NYH51772.1"/>
    </source>
</evidence>
<dbReference type="AlphaFoldDB" id="A0A7Y9X9L9"/>
<feature type="compositionally biased region" description="Polar residues" evidence="1">
    <location>
        <begin position="21"/>
        <end position="30"/>
    </location>
</feature>
<name>A0A7Y9X9L9_9ACTN</name>
<dbReference type="Proteomes" id="UP000584931">
    <property type="component" value="Unassembled WGS sequence"/>
</dbReference>
<organism evidence="2 3">
    <name type="scientific">Nocardiopsis sinuspersici</name>
    <dbReference type="NCBI Taxonomy" id="501010"/>
    <lineage>
        <taxon>Bacteria</taxon>
        <taxon>Bacillati</taxon>
        <taxon>Actinomycetota</taxon>
        <taxon>Actinomycetes</taxon>
        <taxon>Streptosporangiales</taxon>
        <taxon>Nocardiopsidaceae</taxon>
        <taxon>Nocardiopsis</taxon>
    </lineage>
</organism>
<dbReference type="EMBL" id="JACCHL010000001">
    <property type="protein sequence ID" value="NYH51772.1"/>
    <property type="molecule type" value="Genomic_DNA"/>
</dbReference>
<evidence type="ECO:0000313" key="3">
    <source>
        <dbReference type="Proteomes" id="UP000584931"/>
    </source>
</evidence>
<accession>A0A7Y9X9L9</accession>
<comment type="caution">
    <text evidence="2">The sequence shown here is derived from an EMBL/GenBank/DDBJ whole genome shotgun (WGS) entry which is preliminary data.</text>
</comment>
<gene>
    <name evidence="2" type="ORF">HNR06_001361</name>
</gene>